<dbReference type="GO" id="GO:0016887">
    <property type="term" value="F:ATP hydrolysis activity"/>
    <property type="evidence" value="ECO:0007669"/>
    <property type="project" value="InterPro"/>
</dbReference>
<protein>
    <submittedName>
        <fullName evidence="3">ATP-binding cassette domain-containing protein</fullName>
    </submittedName>
</protein>
<dbReference type="RefSeq" id="WP_301207631.1">
    <property type="nucleotide sequence ID" value="NZ_JAUIQT010000002.1"/>
</dbReference>
<dbReference type="Proteomes" id="UP001174888">
    <property type="component" value="Unassembled WGS sequence"/>
</dbReference>
<dbReference type="InterPro" id="IPR003439">
    <property type="entry name" value="ABC_transporter-like_ATP-bd"/>
</dbReference>
<evidence type="ECO:0000313" key="4">
    <source>
        <dbReference type="Proteomes" id="UP001174888"/>
    </source>
</evidence>
<dbReference type="PANTHER" id="PTHR43423:SF1">
    <property type="entry name" value="ABC TRANSPORTER I FAMILY MEMBER 17"/>
    <property type="match status" value="1"/>
</dbReference>
<feature type="domain" description="ABC transporter" evidence="2">
    <location>
        <begin position="24"/>
        <end position="96"/>
    </location>
</feature>
<dbReference type="EMBL" id="JAUIQT010000002">
    <property type="protein sequence ID" value="MDN4834358.1"/>
    <property type="molecule type" value="Genomic_DNA"/>
</dbReference>
<dbReference type="AlphaFoldDB" id="A0AAW7N9R5"/>
<keyword evidence="3" id="KW-0067">ATP-binding</keyword>
<dbReference type="GO" id="GO:0006817">
    <property type="term" value="P:phosphate ion transport"/>
    <property type="evidence" value="ECO:0007669"/>
    <property type="project" value="UniProtKB-KW"/>
</dbReference>
<evidence type="ECO:0000259" key="2">
    <source>
        <dbReference type="Pfam" id="PF00005"/>
    </source>
</evidence>
<dbReference type="GO" id="GO:0005524">
    <property type="term" value="F:ATP binding"/>
    <property type="evidence" value="ECO:0007669"/>
    <property type="project" value="UniProtKB-KW"/>
</dbReference>
<accession>A0AAW7N9R5</accession>
<gene>
    <name evidence="3" type="ORF">QYC35_09200</name>
</gene>
<keyword evidence="1" id="KW-0592">Phosphate transport</keyword>
<name>A0AAW7N9R5_9LACO</name>
<dbReference type="SUPFAM" id="SSF52540">
    <property type="entry name" value="P-loop containing nucleoside triphosphate hydrolases"/>
    <property type="match status" value="1"/>
</dbReference>
<reference evidence="3" key="1">
    <citation type="submission" date="2023-07" db="EMBL/GenBank/DDBJ databases">
        <title>Complete genome sequence of Ligilactobacillus salivarius SRCM217594 isolated from Gallus gallus domesticus feces.</title>
        <authorList>
            <person name="Yang H.-G."/>
            <person name="Ryu M.-S."/>
            <person name="Ha G.-S."/>
            <person name="Yang H.-J."/>
            <person name="Jeong D.-Y."/>
        </authorList>
    </citation>
    <scope>NUCLEOTIDE SEQUENCE</scope>
    <source>
        <strain evidence="3">SRCM217594</strain>
    </source>
</reference>
<comment type="caution">
    <text evidence="3">The sequence shown here is derived from an EMBL/GenBank/DDBJ whole genome shotgun (WGS) entry which is preliminary data.</text>
</comment>
<keyword evidence="1" id="KW-0813">Transport</keyword>
<keyword evidence="3" id="KW-0547">Nucleotide-binding</keyword>
<organism evidence="3 4">
    <name type="scientific">Ligilactobacillus salivarius</name>
    <dbReference type="NCBI Taxonomy" id="1624"/>
    <lineage>
        <taxon>Bacteria</taxon>
        <taxon>Bacillati</taxon>
        <taxon>Bacillota</taxon>
        <taxon>Bacilli</taxon>
        <taxon>Lactobacillales</taxon>
        <taxon>Lactobacillaceae</taxon>
        <taxon>Ligilactobacillus</taxon>
    </lineage>
</organism>
<sequence>MEIDIDSKTVDSGKKTLLKDINGIRIRQGSLVAILGVTGSGKTTLMNYLNGMEASGASGEVRFENRNILNWKNFLDVKHMIGSVPQENFLHNERRVE</sequence>
<dbReference type="Pfam" id="PF00005">
    <property type="entry name" value="ABC_tran"/>
    <property type="match status" value="1"/>
</dbReference>
<proteinExistence type="predicted"/>
<dbReference type="Gene3D" id="3.40.50.300">
    <property type="entry name" value="P-loop containing nucleotide triphosphate hydrolases"/>
    <property type="match status" value="1"/>
</dbReference>
<evidence type="ECO:0000313" key="3">
    <source>
        <dbReference type="EMBL" id="MDN4834358.1"/>
    </source>
</evidence>
<evidence type="ECO:0000256" key="1">
    <source>
        <dbReference type="ARBA" id="ARBA00022592"/>
    </source>
</evidence>
<dbReference type="PANTHER" id="PTHR43423">
    <property type="entry name" value="ABC TRANSPORTER I FAMILY MEMBER 17"/>
    <property type="match status" value="1"/>
</dbReference>
<dbReference type="InterPro" id="IPR027417">
    <property type="entry name" value="P-loop_NTPase"/>
</dbReference>